<dbReference type="OrthoDB" id="9803470at2"/>
<protein>
    <recommendedName>
        <fullName evidence="6">RNA polymerase sigma factor</fullName>
    </recommendedName>
</protein>
<dbReference type="GO" id="GO:0003677">
    <property type="term" value="F:DNA binding"/>
    <property type="evidence" value="ECO:0007669"/>
    <property type="project" value="UniProtKB-KW"/>
</dbReference>
<gene>
    <name evidence="9" type="ORF">A5760_16415</name>
</gene>
<evidence type="ECO:0000256" key="4">
    <source>
        <dbReference type="ARBA" id="ARBA00023125"/>
    </source>
</evidence>
<dbReference type="InterPro" id="IPR036388">
    <property type="entry name" value="WH-like_DNA-bd_sf"/>
</dbReference>
<dbReference type="PANTHER" id="PTHR43133">
    <property type="entry name" value="RNA POLYMERASE ECF-TYPE SIGMA FACTO"/>
    <property type="match status" value="1"/>
</dbReference>
<organism evidence="9 10">
    <name type="scientific">Mycobacterium colombiense</name>
    <dbReference type="NCBI Taxonomy" id="339268"/>
    <lineage>
        <taxon>Bacteria</taxon>
        <taxon>Bacillati</taxon>
        <taxon>Actinomycetota</taxon>
        <taxon>Actinomycetes</taxon>
        <taxon>Mycobacteriales</taxon>
        <taxon>Mycobacteriaceae</taxon>
        <taxon>Mycobacterium</taxon>
        <taxon>Mycobacterium avium complex (MAC)</taxon>
    </lineage>
</organism>
<evidence type="ECO:0000256" key="6">
    <source>
        <dbReference type="RuleBase" id="RU000716"/>
    </source>
</evidence>
<dbReference type="Gene3D" id="1.10.1740.10">
    <property type="match status" value="1"/>
</dbReference>
<dbReference type="InterPro" id="IPR000838">
    <property type="entry name" value="RNA_pol_sigma70_ECF_CS"/>
</dbReference>
<evidence type="ECO:0000313" key="10">
    <source>
        <dbReference type="Proteomes" id="UP000091914"/>
    </source>
</evidence>
<accession>A0A1A0VDY9</accession>
<dbReference type="PROSITE" id="PS01063">
    <property type="entry name" value="SIGMA70_ECF"/>
    <property type="match status" value="1"/>
</dbReference>
<dbReference type="EMBL" id="LZSX01000077">
    <property type="protein sequence ID" value="OBB81468.1"/>
    <property type="molecule type" value="Genomic_DNA"/>
</dbReference>
<keyword evidence="3 6" id="KW-0731">Sigma factor</keyword>
<evidence type="ECO:0000256" key="3">
    <source>
        <dbReference type="ARBA" id="ARBA00023082"/>
    </source>
</evidence>
<sequence>MTSADPCPAGSIDCAVMAGRFEGEVVALMPALHSHAMRLTRNPADADDLLQDTMLKALNSLHTFRQGTNIRAWLYRIQTNSYISSYRRRQRKPAVPLTEEMLLSRQSVDARPWSSHVRAAEDEALDAMPDADLASAMRALPQTFRTVVYYADVEGLPVKQIAALTKSPAGTVMSRLHRGRRRLRTLLPQGLAR</sequence>
<dbReference type="Gene3D" id="1.10.10.10">
    <property type="entry name" value="Winged helix-like DNA-binding domain superfamily/Winged helix DNA-binding domain"/>
    <property type="match status" value="1"/>
</dbReference>
<evidence type="ECO:0000256" key="2">
    <source>
        <dbReference type="ARBA" id="ARBA00023015"/>
    </source>
</evidence>
<dbReference type="GO" id="GO:0006352">
    <property type="term" value="P:DNA-templated transcription initiation"/>
    <property type="evidence" value="ECO:0007669"/>
    <property type="project" value="InterPro"/>
</dbReference>
<dbReference type="Pfam" id="PF08281">
    <property type="entry name" value="Sigma70_r4_2"/>
    <property type="match status" value="1"/>
</dbReference>
<feature type="domain" description="RNA polymerase sigma-70 region 2" evidence="7">
    <location>
        <begin position="27"/>
        <end position="91"/>
    </location>
</feature>
<evidence type="ECO:0000313" key="9">
    <source>
        <dbReference type="EMBL" id="OBB81468.1"/>
    </source>
</evidence>
<evidence type="ECO:0000259" key="7">
    <source>
        <dbReference type="Pfam" id="PF04542"/>
    </source>
</evidence>
<dbReference type="InterPro" id="IPR014284">
    <property type="entry name" value="RNA_pol_sigma-70_dom"/>
</dbReference>
<dbReference type="InterPro" id="IPR007627">
    <property type="entry name" value="RNA_pol_sigma70_r2"/>
</dbReference>
<dbReference type="AlphaFoldDB" id="A0A1A0VDY9"/>
<dbReference type="SUPFAM" id="SSF88946">
    <property type="entry name" value="Sigma2 domain of RNA polymerase sigma factors"/>
    <property type="match status" value="1"/>
</dbReference>
<dbReference type="InterPro" id="IPR013324">
    <property type="entry name" value="RNA_pol_sigma_r3/r4-like"/>
</dbReference>
<evidence type="ECO:0000256" key="5">
    <source>
        <dbReference type="ARBA" id="ARBA00023163"/>
    </source>
</evidence>
<keyword evidence="2 6" id="KW-0805">Transcription regulation</keyword>
<dbReference type="InterPro" id="IPR039425">
    <property type="entry name" value="RNA_pol_sigma-70-like"/>
</dbReference>
<dbReference type="InterPro" id="IPR013325">
    <property type="entry name" value="RNA_pol_sigma_r2"/>
</dbReference>
<dbReference type="GO" id="GO:0006950">
    <property type="term" value="P:response to stress"/>
    <property type="evidence" value="ECO:0007669"/>
    <property type="project" value="UniProtKB-ARBA"/>
</dbReference>
<dbReference type="GO" id="GO:0016987">
    <property type="term" value="F:sigma factor activity"/>
    <property type="evidence" value="ECO:0007669"/>
    <property type="project" value="UniProtKB-KW"/>
</dbReference>
<feature type="domain" description="RNA polymerase sigma factor 70 region 4 type 2" evidence="8">
    <location>
        <begin position="133"/>
        <end position="183"/>
    </location>
</feature>
<dbReference type="PANTHER" id="PTHR43133:SF59">
    <property type="entry name" value="ECF RNA POLYMERASE SIGMA FACTOR SIGR"/>
    <property type="match status" value="1"/>
</dbReference>
<dbReference type="Proteomes" id="UP000091914">
    <property type="component" value="Unassembled WGS sequence"/>
</dbReference>
<proteinExistence type="inferred from homology"/>
<reference evidence="9 10" key="1">
    <citation type="submission" date="2016-06" db="EMBL/GenBank/DDBJ databases">
        <authorList>
            <person name="Kjaerup R.B."/>
            <person name="Dalgaard T.S."/>
            <person name="Juul-Madsen H.R."/>
        </authorList>
    </citation>
    <scope>NUCLEOTIDE SEQUENCE [LARGE SCALE GENOMIC DNA]</scope>
    <source>
        <strain evidence="9 10">852002-51834_SCH5396731</strain>
    </source>
</reference>
<evidence type="ECO:0000259" key="8">
    <source>
        <dbReference type="Pfam" id="PF08281"/>
    </source>
</evidence>
<keyword evidence="4 6" id="KW-0238">DNA-binding</keyword>
<evidence type="ECO:0000256" key="1">
    <source>
        <dbReference type="ARBA" id="ARBA00010641"/>
    </source>
</evidence>
<keyword evidence="5 6" id="KW-0804">Transcription</keyword>
<comment type="similarity">
    <text evidence="1 6">Belongs to the sigma-70 factor family. ECF subfamily.</text>
</comment>
<dbReference type="NCBIfam" id="TIGR02937">
    <property type="entry name" value="sigma70-ECF"/>
    <property type="match status" value="1"/>
</dbReference>
<name>A0A1A0VDY9_9MYCO</name>
<dbReference type="Pfam" id="PF04542">
    <property type="entry name" value="Sigma70_r2"/>
    <property type="match status" value="1"/>
</dbReference>
<comment type="caution">
    <text evidence="9">The sequence shown here is derived from an EMBL/GenBank/DDBJ whole genome shotgun (WGS) entry which is preliminary data.</text>
</comment>
<dbReference type="SUPFAM" id="SSF88659">
    <property type="entry name" value="Sigma3 and sigma4 domains of RNA polymerase sigma factors"/>
    <property type="match status" value="1"/>
</dbReference>
<dbReference type="InterPro" id="IPR013249">
    <property type="entry name" value="RNA_pol_sigma70_r4_t2"/>
</dbReference>